<name>A0A127VEL2_9SPHI</name>
<proteinExistence type="predicted"/>
<dbReference type="EMBL" id="CP014504">
    <property type="protein sequence ID" value="AMP99782.1"/>
    <property type="molecule type" value="Genomic_DNA"/>
</dbReference>
<protein>
    <submittedName>
        <fullName evidence="1">Uncharacterized protein</fullName>
    </submittedName>
</protein>
<accession>A0A127VEL2</accession>
<gene>
    <name evidence="1" type="ORF">AY601_2907</name>
</gene>
<dbReference type="RefSeq" id="WP_068402247.1">
    <property type="nucleotide sequence ID" value="NZ_CP014504.1"/>
</dbReference>
<keyword evidence="2" id="KW-1185">Reference proteome</keyword>
<sequence length="141" mass="15741">MEQLLGTYAQVHPLLNDPAGKQGQIGMITDIDIEGDNVYISFEKGQQALYSSNALFVLKKSDEISTNAISNLQKLSKEDFKTLLEISLKAQSILPINHKTALEMSTTNNAVRAHSQNLLQDKLGLVNNNQVEVEQRPIHRR</sequence>
<dbReference type="KEGG" id="pcm:AY601_2907"/>
<dbReference type="AlphaFoldDB" id="A0A127VEL2"/>
<evidence type="ECO:0000313" key="2">
    <source>
        <dbReference type="Proteomes" id="UP000071561"/>
    </source>
</evidence>
<reference evidence="1 2" key="1">
    <citation type="submission" date="2016-03" db="EMBL/GenBank/DDBJ databases">
        <title>Complete genome sequence of Pedobacter cryoconitis PAMC 27485.</title>
        <authorList>
            <person name="Lee J."/>
            <person name="Kim O.-S."/>
        </authorList>
    </citation>
    <scope>NUCLEOTIDE SEQUENCE [LARGE SCALE GENOMIC DNA]</scope>
    <source>
        <strain evidence="1 2">PAMC 27485</strain>
    </source>
</reference>
<dbReference type="OrthoDB" id="710556at2"/>
<evidence type="ECO:0000313" key="1">
    <source>
        <dbReference type="EMBL" id="AMP99782.1"/>
    </source>
</evidence>
<dbReference type="PATRIC" id="fig|188932.3.peg.3034"/>
<organism evidence="1 2">
    <name type="scientific">Pedobacter cryoconitis</name>
    <dbReference type="NCBI Taxonomy" id="188932"/>
    <lineage>
        <taxon>Bacteria</taxon>
        <taxon>Pseudomonadati</taxon>
        <taxon>Bacteroidota</taxon>
        <taxon>Sphingobacteriia</taxon>
        <taxon>Sphingobacteriales</taxon>
        <taxon>Sphingobacteriaceae</taxon>
        <taxon>Pedobacter</taxon>
    </lineage>
</organism>
<dbReference type="Proteomes" id="UP000071561">
    <property type="component" value="Chromosome"/>
</dbReference>